<name>A0A845USK1_9GAMM</name>
<proteinExistence type="predicted"/>
<protein>
    <recommendedName>
        <fullName evidence="3">Xcc1710-like domain-containing protein</fullName>
    </recommendedName>
</protein>
<evidence type="ECO:0008006" key="3">
    <source>
        <dbReference type="Google" id="ProtNLM"/>
    </source>
</evidence>
<dbReference type="Pfam" id="PF04430">
    <property type="entry name" value="DUF498"/>
    <property type="match status" value="1"/>
</dbReference>
<evidence type="ECO:0000313" key="1">
    <source>
        <dbReference type="EMBL" id="NDY94537.1"/>
    </source>
</evidence>
<dbReference type="AlphaFoldDB" id="A0A845USK1"/>
<reference evidence="1 2" key="1">
    <citation type="submission" date="2020-02" db="EMBL/GenBank/DDBJ databases">
        <authorList>
            <person name="Zhang X.-Y."/>
        </authorList>
    </citation>
    <scope>NUCLEOTIDE SEQUENCE [LARGE SCALE GENOMIC DNA]</scope>
    <source>
        <strain evidence="1 2">C33</strain>
    </source>
</reference>
<dbReference type="InterPro" id="IPR036748">
    <property type="entry name" value="MTH938-like_sf"/>
</dbReference>
<dbReference type="InterPro" id="IPR007523">
    <property type="entry name" value="NDUFAF3/AAMDC"/>
</dbReference>
<organism evidence="1 2">
    <name type="scientific">Wenzhouxiangella limi</name>
    <dbReference type="NCBI Taxonomy" id="2707351"/>
    <lineage>
        <taxon>Bacteria</taxon>
        <taxon>Pseudomonadati</taxon>
        <taxon>Pseudomonadota</taxon>
        <taxon>Gammaproteobacteria</taxon>
        <taxon>Chromatiales</taxon>
        <taxon>Wenzhouxiangellaceae</taxon>
        <taxon>Wenzhouxiangella</taxon>
    </lineage>
</organism>
<comment type="caution">
    <text evidence="1">The sequence shown here is derived from an EMBL/GenBank/DDBJ whole genome shotgun (WGS) entry which is preliminary data.</text>
</comment>
<dbReference type="PANTHER" id="PTHR21192:SF2">
    <property type="entry name" value="NADH DEHYDROGENASE [UBIQUINONE] 1 ALPHA SUBCOMPLEX ASSEMBLY FACTOR 3"/>
    <property type="match status" value="1"/>
</dbReference>
<dbReference type="Proteomes" id="UP000484885">
    <property type="component" value="Unassembled WGS sequence"/>
</dbReference>
<dbReference type="EMBL" id="JAAGSC010000031">
    <property type="protein sequence ID" value="NDY94537.1"/>
    <property type="molecule type" value="Genomic_DNA"/>
</dbReference>
<dbReference type="PANTHER" id="PTHR21192">
    <property type="entry name" value="NUCLEAR PROTEIN E3-3"/>
    <property type="match status" value="1"/>
</dbReference>
<accession>A0A845USK1</accession>
<dbReference type="Gene3D" id="3.40.1230.10">
    <property type="entry name" value="MTH938-like"/>
    <property type="match status" value="1"/>
</dbReference>
<sequence>MLNLTENRPGNHHYIRQIDDGLVVVNDRAFSASFLVGARLLEDHWPVRSLADLDEATVEPLVALQPELVLIGIGSRPQFPDARVQNLFFRHGIGLECMTLVAAARTFNVLMSEDRRALAGMILPD</sequence>
<dbReference type="RefSeq" id="WP_164209853.1">
    <property type="nucleotide sequence ID" value="NZ_JAAGSC010000031.1"/>
</dbReference>
<keyword evidence="2" id="KW-1185">Reference proteome</keyword>
<gene>
    <name evidence="1" type="ORF">G3I74_02165</name>
</gene>
<dbReference type="SUPFAM" id="SSF64076">
    <property type="entry name" value="MTH938-like"/>
    <property type="match status" value="1"/>
</dbReference>
<evidence type="ECO:0000313" key="2">
    <source>
        <dbReference type="Proteomes" id="UP000484885"/>
    </source>
</evidence>